<dbReference type="KEGG" id="stcm:SCMC78_06190"/>
<dbReference type="EMBL" id="AP035884">
    <property type="protein sequence ID" value="BFP50812.1"/>
    <property type="molecule type" value="Genomic_DNA"/>
</dbReference>
<proteinExistence type="predicted"/>
<accession>A0AB33KEA1</accession>
<dbReference type="AlphaFoldDB" id="A0AB33KEA1"/>
<organism evidence="1">
    <name type="scientific">Streptomyces sp. CMC78</name>
    <dbReference type="NCBI Taxonomy" id="3231512"/>
    <lineage>
        <taxon>Bacteria</taxon>
        <taxon>Bacillati</taxon>
        <taxon>Actinomycetota</taxon>
        <taxon>Actinomycetes</taxon>
        <taxon>Kitasatosporales</taxon>
        <taxon>Streptomycetaceae</taxon>
        <taxon>Streptomyces</taxon>
    </lineage>
</organism>
<gene>
    <name evidence="1" type="ORF">SCMC78_06190</name>
</gene>
<reference evidence="1" key="1">
    <citation type="submission" date="2024-07" db="EMBL/GenBank/DDBJ databases">
        <title>Complete genome sequences of cellulolytic bacteria, Kitasatospora sp. CMC57 and Streptomyces sp. CMC78, isolated from Japanese agricultural soil.</title>
        <authorList>
            <person name="Hashimoto T."/>
            <person name="Ito M."/>
            <person name="Iwamoto M."/>
            <person name="Fukahori D."/>
            <person name="Shoda T."/>
            <person name="Sakoda M."/>
            <person name="Morohoshi T."/>
            <person name="Mitsuboshi M."/>
            <person name="Nishizawa T."/>
        </authorList>
    </citation>
    <scope>NUCLEOTIDE SEQUENCE</scope>
    <source>
        <strain evidence="1">CMC78</strain>
    </source>
</reference>
<sequence length="127" mass="13126">MTENQDARPAGVNIGTVHGVAVVGDHNTVTYGNPDRAEELRLSVRRLRAEIAEWRRVGGGDVDGSLDVVRRLDDEMADVEGELASRTAPSPARLARLRQALADAGAVTAAMASAAAVGQAVGALLGG</sequence>
<protein>
    <submittedName>
        <fullName evidence="1">Uncharacterized protein</fullName>
    </submittedName>
</protein>
<evidence type="ECO:0000313" key="1">
    <source>
        <dbReference type="EMBL" id="BFP50812.1"/>
    </source>
</evidence>
<name>A0AB33KEA1_9ACTN</name>
<dbReference type="RefSeq" id="WP_408053298.1">
    <property type="nucleotide sequence ID" value="NZ_AP035884.1"/>
</dbReference>